<dbReference type="GO" id="GO:0005634">
    <property type="term" value="C:nucleus"/>
    <property type="evidence" value="ECO:0007669"/>
    <property type="project" value="TreeGrafter"/>
</dbReference>
<sequence length="420" mass="45262">MPSIFLKTDVTQSYPNSVIALKIYSGCSPEAGDTLRLREETPPASTAAVTMRDRARTHSHQKLLSDAIGRMRMEGSRPESERDSGFSDGGSEHHTVLEQTGLGEAALGAQPGAQASQVAVMGAPYSGLSPVVFMNNILLKQPTETPPSPKPWGFEVLPQPQVVFLQPMVSADSAPLQRSVPTKRRRSKKYLPILKSYPKIAPYPGDSSSEQSSSGCSEQSSTASGHRGRRHGHRQQSCLADVNFPTSPALPTAPCLQAASPKHCPPPPESEAAGNSTPVGDQQVGLLNNSQEGNSSATAGALAFCMQPMEQAGMELITANDVQADGIMEDCDSKRKRFCNTYNILSQSGLLDITLRTEELIRQNRNSQGQLERLQAQASLFLEAVQSGDPKVWTKLQQVMMEAGPEAMEEGKEHAQNDLV</sequence>
<keyword evidence="3" id="KW-1185">Reference proteome</keyword>
<dbReference type="Proteomes" id="UP000829720">
    <property type="component" value="Unassembled WGS sequence"/>
</dbReference>
<dbReference type="PANTHER" id="PTHR34648">
    <property type="entry name" value="CLOCK-INTERACTING PACEMAKER"/>
    <property type="match status" value="1"/>
</dbReference>
<evidence type="ECO:0000256" key="1">
    <source>
        <dbReference type="SAM" id="MobiDB-lite"/>
    </source>
</evidence>
<protein>
    <recommendedName>
        <fullName evidence="4">CLOCK-interacting pacemaker</fullName>
    </recommendedName>
</protein>
<feature type="compositionally biased region" description="Basic and acidic residues" evidence="1">
    <location>
        <begin position="69"/>
        <end position="94"/>
    </location>
</feature>
<feature type="compositionally biased region" description="Low complexity" evidence="1">
    <location>
        <begin position="207"/>
        <end position="225"/>
    </location>
</feature>
<comment type="caution">
    <text evidence="2">The sequence shown here is derived from an EMBL/GenBank/DDBJ whole genome shotgun (WGS) entry which is preliminary data.</text>
</comment>
<dbReference type="OrthoDB" id="6374619at2759"/>
<dbReference type="GO" id="GO:0045892">
    <property type="term" value="P:negative regulation of DNA-templated transcription"/>
    <property type="evidence" value="ECO:0007669"/>
    <property type="project" value="InterPro"/>
</dbReference>
<organism evidence="2 3">
    <name type="scientific">Albula goreensis</name>
    <dbReference type="NCBI Taxonomy" id="1534307"/>
    <lineage>
        <taxon>Eukaryota</taxon>
        <taxon>Metazoa</taxon>
        <taxon>Chordata</taxon>
        <taxon>Craniata</taxon>
        <taxon>Vertebrata</taxon>
        <taxon>Euteleostomi</taxon>
        <taxon>Actinopterygii</taxon>
        <taxon>Neopterygii</taxon>
        <taxon>Teleostei</taxon>
        <taxon>Albuliformes</taxon>
        <taxon>Albulidae</taxon>
        <taxon>Albula</taxon>
    </lineage>
</organism>
<evidence type="ECO:0000313" key="3">
    <source>
        <dbReference type="Proteomes" id="UP000829720"/>
    </source>
</evidence>
<feature type="region of interest" description="Disordered" evidence="1">
    <location>
        <begin position="40"/>
        <end position="94"/>
    </location>
</feature>
<reference evidence="2" key="1">
    <citation type="submission" date="2021-01" db="EMBL/GenBank/DDBJ databases">
        <authorList>
            <person name="Zahm M."/>
            <person name="Roques C."/>
            <person name="Cabau C."/>
            <person name="Klopp C."/>
            <person name="Donnadieu C."/>
            <person name="Jouanno E."/>
            <person name="Lampietro C."/>
            <person name="Louis A."/>
            <person name="Herpin A."/>
            <person name="Echchiki A."/>
            <person name="Berthelot C."/>
            <person name="Parey E."/>
            <person name="Roest-Crollius H."/>
            <person name="Braasch I."/>
            <person name="Postlethwait J."/>
            <person name="Bobe J."/>
            <person name="Montfort J."/>
            <person name="Bouchez O."/>
            <person name="Begum T."/>
            <person name="Mejri S."/>
            <person name="Adams A."/>
            <person name="Chen W.-J."/>
            <person name="Guiguen Y."/>
        </authorList>
    </citation>
    <scope>NUCLEOTIDE SEQUENCE</scope>
    <source>
        <tissue evidence="2">Blood</tissue>
    </source>
</reference>
<dbReference type="Pfam" id="PF15800">
    <property type="entry name" value="CiPC"/>
    <property type="match status" value="1"/>
</dbReference>
<feature type="region of interest" description="Disordered" evidence="1">
    <location>
        <begin position="201"/>
        <end position="235"/>
    </location>
</feature>
<dbReference type="InterPro" id="IPR031602">
    <property type="entry name" value="CIPC"/>
</dbReference>
<dbReference type="PANTHER" id="PTHR34648:SF6">
    <property type="entry name" value="CLOCK-INTERACTING PACEMAKER-RELATED"/>
    <property type="match status" value="1"/>
</dbReference>
<accession>A0A8T3DUE9</accession>
<dbReference type="EMBL" id="JAERUA010000007">
    <property type="protein sequence ID" value="KAI1897885.1"/>
    <property type="molecule type" value="Genomic_DNA"/>
</dbReference>
<gene>
    <name evidence="2" type="ORF">AGOR_G00087860</name>
</gene>
<dbReference type="AlphaFoldDB" id="A0A8T3DUE9"/>
<proteinExistence type="predicted"/>
<evidence type="ECO:0008006" key="4">
    <source>
        <dbReference type="Google" id="ProtNLM"/>
    </source>
</evidence>
<evidence type="ECO:0000313" key="2">
    <source>
        <dbReference type="EMBL" id="KAI1897885.1"/>
    </source>
</evidence>
<feature type="region of interest" description="Disordered" evidence="1">
    <location>
        <begin position="257"/>
        <end position="280"/>
    </location>
</feature>
<dbReference type="GO" id="GO:0042754">
    <property type="term" value="P:negative regulation of circadian rhythm"/>
    <property type="evidence" value="ECO:0007669"/>
    <property type="project" value="InterPro"/>
</dbReference>
<name>A0A8T3DUE9_9TELE</name>